<feature type="compositionally biased region" description="Basic and acidic residues" evidence="7">
    <location>
        <begin position="208"/>
        <end position="225"/>
    </location>
</feature>
<feature type="domain" description="VTT" evidence="9">
    <location>
        <begin position="32"/>
        <end position="156"/>
    </location>
</feature>
<evidence type="ECO:0000256" key="3">
    <source>
        <dbReference type="ARBA" id="ARBA00022475"/>
    </source>
</evidence>
<evidence type="ECO:0000313" key="10">
    <source>
        <dbReference type="EMBL" id="USQ78107.1"/>
    </source>
</evidence>
<evidence type="ECO:0000256" key="5">
    <source>
        <dbReference type="ARBA" id="ARBA00022989"/>
    </source>
</evidence>
<sequence>MINEFVRAQAGSVWVLPLVFALCTIDGFFPPLPSESIIVALAAVSASVGEPNMWWVFVVAATGAMLGDNIAYAIGRHGGLTRLNHSKSHRVRDAMGWAHRELDQRGAMIIIAARYIPVGRVVVNITAGATKFRWRKFFALDFVAALSWAAYSIAIGTLAGRWLHDNPLLATAVAVAGGVLLGLLIDRLLHKFMGVAPEGAQHRKGRRVAGESREGALEDSREESP</sequence>
<keyword evidence="5 8" id="KW-1133">Transmembrane helix</keyword>
<evidence type="ECO:0000256" key="2">
    <source>
        <dbReference type="ARBA" id="ARBA00010792"/>
    </source>
</evidence>
<comment type="subcellular location">
    <subcellularLocation>
        <location evidence="1">Cell membrane</location>
        <topology evidence="1">Multi-pass membrane protein</topology>
    </subcellularLocation>
</comment>
<accession>A0ABY4YNC6</accession>
<evidence type="ECO:0000256" key="4">
    <source>
        <dbReference type="ARBA" id="ARBA00022692"/>
    </source>
</evidence>
<dbReference type="PANTHER" id="PTHR42709:SF6">
    <property type="entry name" value="UNDECAPRENYL PHOSPHATE TRANSPORTER A"/>
    <property type="match status" value="1"/>
</dbReference>
<dbReference type="Proteomes" id="UP001056535">
    <property type="component" value="Chromosome"/>
</dbReference>
<reference evidence="10" key="1">
    <citation type="submission" date="2022-06" db="EMBL/GenBank/DDBJ databases">
        <title>Ornithinimicrobium JY.X270.</title>
        <authorList>
            <person name="Huang Y."/>
        </authorList>
    </citation>
    <scope>NUCLEOTIDE SEQUENCE</scope>
    <source>
        <strain evidence="10">JY.X270</strain>
    </source>
</reference>
<dbReference type="Pfam" id="PF09335">
    <property type="entry name" value="VTT_dom"/>
    <property type="match status" value="1"/>
</dbReference>
<gene>
    <name evidence="10" type="ORF">NF557_16005</name>
</gene>
<keyword evidence="6 8" id="KW-0472">Membrane</keyword>
<organism evidence="10 11">
    <name type="scientific">Ornithinimicrobium cryptoxanthini</name>
    <dbReference type="NCBI Taxonomy" id="2934161"/>
    <lineage>
        <taxon>Bacteria</taxon>
        <taxon>Bacillati</taxon>
        <taxon>Actinomycetota</taxon>
        <taxon>Actinomycetes</taxon>
        <taxon>Micrococcales</taxon>
        <taxon>Ornithinimicrobiaceae</taxon>
        <taxon>Ornithinimicrobium</taxon>
    </lineage>
</organism>
<keyword evidence="11" id="KW-1185">Reference proteome</keyword>
<evidence type="ECO:0000256" key="7">
    <source>
        <dbReference type="SAM" id="MobiDB-lite"/>
    </source>
</evidence>
<dbReference type="EMBL" id="CP099490">
    <property type="protein sequence ID" value="USQ78107.1"/>
    <property type="molecule type" value="Genomic_DNA"/>
</dbReference>
<evidence type="ECO:0000256" key="6">
    <source>
        <dbReference type="ARBA" id="ARBA00023136"/>
    </source>
</evidence>
<feature type="transmembrane region" description="Helical" evidence="8">
    <location>
        <begin position="168"/>
        <end position="185"/>
    </location>
</feature>
<comment type="similarity">
    <text evidence="2">Belongs to the DedA family.</text>
</comment>
<proteinExistence type="inferred from homology"/>
<evidence type="ECO:0000259" key="9">
    <source>
        <dbReference type="Pfam" id="PF09335"/>
    </source>
</evidence>
<evidence type="ECO:0000256" key="8">
    <source>
        <dbReference type="SAM" id="Phobius"/>
    </source>
</evidence>
<dbReference type="PANTHER" id="PTHR42709">
    <property type="entry name" value="ALKALINE PHOSPHATASE LIKE PROTEIN"/>
    <property type="match status" value="1"/>
</dbReference>
<dbReference type="InterPro" id="IPR032816">
    <property type="entry name" value="VTT_dom"/>
</dbReference>
<feature type="region of interest" description="Disordered" evidence="7">
    <location>
        <begin position="202"/>
        <end position="225"/>
    </location>
</feature>
<name>A0ABY4YNC6_9MICO</name>
<keyword evidence="3" id="KW-1003">Cell membrane</keyword>
<dbReference type="InterPro" id="IPR051311">
    <property type="entry name" value="DedA_domain"/>
</dbReference>
<feature type="transmembrane region" description="Helical" evidence="8">
    <location>
        <begin position="138"/>
        <end position="162"/>
    </location>
</feature>
<protein>
    <submittedName>
        <fullName evidence="10">DedA family protein</fullName>
    </submittedName>
</protein>
<feature type="transmembrane region" description="Helical" evidence="8">
    <location>
        <begin position="12"/>
        <end position="32"/>
    </location>
</feature>
<feature type="transmembrane region" description="Helical" evidence="8">
    <location>
        <begin position="52"/>
        <end position="74"/>
    </location>
</feature>
<evidence type="ECO:0000313" key="11">
    <source>
        <dbReference type="Proteomes" id="UP001056535"/>
    </source>
</evidence>
<evidence type="ECO:0000256" key="1">
    <source>
        <dbReference type="ARBA" id="ARBA00004651"/>
    </source>
</evidence>
<keyword evidence="4 8" id="KW-0812">Transmembrane</keyword>
<dbReference type="RefSeq" id="WP_252624253.1">
    <property type="nucleotide sequence ID" value="NZ_CP099490.1"/>
</dbReference>